<name>U4LI40_PYROM</name>
<keyword evidence="9 14" id="KW-0732">Signal</keyword>
<keyword evidence="10 14" id="KW-0378">Hydrolase</keyword>
<sequence length="501" mass="53311">MKFTSTLLLSSLAIGAVAEPTDWFPIWRPLVQSNQLRRVLYRTNLLKHADALAEHAKLSDGTRAFGSKGHNATVEYIQKKLEKTGYYDVELQTFKYLFSEGTANFTVPTGTTEKHYVTEWFTYGPAGSVKAPLVAVSDVGCTAANFPAEVKGNIALIKRGTCEFGMKIALAGAAGAAGAVIYNNADGPVGGGTLGQPSRPETGPYVPAGSISGVDGNALLAQMASGTVTGSVVVKAVNEDRYTSNVLATTKGGDKKNVVMAGGHTDSVPAGPGINDDGSGSMGILEIALQLPKWSVKNAVRFGFWTAEEYGLVGSEHWVTSLSKEQVSDIAVYLNFDMIASPNFGYFLYDGDGSAFNLTGPKGSDHIEHLFEDYFKEVGIKTAPTAFDGRSDYGPFLTAGIPSGGIFTGAEKLKTEEEAKWWGGRAGIAYDPNYHKAGDTKDNCNVGAWVENVKAAAHAIATYARDLNGIPRGVARPKLAKKQISHDQRRHSACGHALNSI</sequence>
<dbReference type="Gene3D" id="3.50.30.30">
    <property type="match status" value="1"/>
</dbReference>
<dbReference type="GO" id="GO:0008235">
    <property type="term" value="F:metalloexopeptidase activity"/>
    <property type="evidence" value="ECO:0007669"/>
    <property type="project" value="InterPro"/>
</dbReference>
<keyword evidence="13" id="KW-0325">Glycoprotein</keyword>
<evidence type="ECO:0000256" key="13">
    <source>
        <dbReference type="ARBA" id="ARBA00023180"/>
    </source>
</evidence>
<evidence type="ECO:0000256" key="9">
    <source>
        <dbReference type="ARBA" id="ARBA00022729"/>
    </source>
</evidence>
<dbReference type="eggNOG" id="KOG2195">
    <property type="taxonomic scope" value="Eukaryota"/>
</dbReference>
<protein>
    <recommendedName>
        <fullName evidence="14">Peptide hydrolase</fullName>
        <ecNumber evidence="14">3.4.-.-</ecNumber>
    </recommendedName>
</protein>
<dbReference type="Pfam" id="PF04389">
    <property type="entry name" value="Peptidase_M28"/>
    <property type="match status" value="1"/>
</dbReference>
<dbReference type="OMA" id="VRFCFWT"/>
<dbReference type="GO" id="GO:0006508">
    <property type="term" value="P:proteolysis"/>
    <property type="evidence" value="ECO:0007669"/>
    <property type="project" value="UniProtKB-KW"/>
</dbReference>
<keyword evidence="11 14" id="KW-0862">Zinc</keyword>
<dbReference type="PANTHER" id="PTHR12147">
    <property type="entry name" value="METALLOPEPTIDASE M28 FAMILY MEMBER"/>
    <property type="match status" value="1"/>
</dbReference>
<evidence type="ECO:0000259" key="15">
    <source>
        <dbReference type="Pfam" id="PF02225"/>
    </source>
</evidence>
<reference evidence="17 18" key="1">
    <citation type="journal article" date="2013" name="PLoS Genet.">
        <title>The genome and development-dependent transcriptomes of Pyronema confluens: a window into fungal evolution.</title>
        <authorList>
            <person name="Traeger S."/>
            <person name="Altegoer F."/>
            <person name="Freitag M."/>
            <person name="Gabaldon T."/>
            <person name="Kempken F."/>
            <person name="Kumar A."/>
            <person name="Marcet-Houben M."/>
            <person name="Poggeler S."/>
            <person name="Stajich J.E."/>
            <person name="Nowrousian M."/>
        </authorList>
    </citation>
    <scope>NUCLEOTIDE SEQUENCE [LARGE SCALE GENOMIC DNA]</scope>
    <source>
        <strain evidence="18">CBS 100304</strain>
        <tissue evidence="17">Vegetative mycelium</tissue>
    </source>
</reference>
<dbReference type="PANTHER" id="PTHR12147:SF57">
    <property type="entry name" value="PEPTIDE HYDROLASE"/>
    <property type="match status" value="1"/>
</dbReference>
<dbReference type="CDD" id="cd03876">
    <property type="entry name" value="M28_SGAP_like"/>
    <property type="match status" value="1"/>
</dbReference>
<dbReference type="CDD" id="cd02130">
    <property type="entry name" value="PA_ScAPY_like"/>
    <property type="match status" value="1"/>
</dbReference>
<comment type="cofactor">
    <cofactor evidence="1">
        <name>Zn(2+)</name>
        <dbReference type="ChEBI" id="CHEBI:29105"/>
    </cofactor>
</comment>
<comment type="subcellular location">
    <subcellularLocation>
        <location evidence="2">Secreted</location>
    </subcellularLocation>
</comment>
<keyword evidence="18" id="KW-1185">Reference proteome</keyword>
<evidence type="ECO:0000313" key="17">
    <source>
        <dbReference type="EMBL" id="CCX11989.1"/>
    </source>
</evidence>
<dbReference type="FunFam" id="3.40.630.10:FF:000054">
    <property type="entry name" value="Peptide hydrolase"/>
    <property type="match status" value="1"/>
</dbReference>
<evidence type="ECO:0000256" key="8">
    <source>
        <dbReference type="ARBA" id="ARBA00022723"/>
    </source>
</evidence>
<dbReference type="EMBL" id="HF935661">
    <property type="protein sequence ID" value="CCX11989.1"/>
    <property type="molecule type" value="Genomic_DNA"/>
</dbReference>
<accession>U4LI40</accession>
<dbReference type="GO" id="GO:0004177">
    <property type="term" value="F:aminopeptidase activity"/>
    <property type="evidence" value="ECO:0007669"/>
    <property type="project" value="UniProtKB-KW"/>
</dbReference>
<proteinExistence type="inferred from homology"/>
<evidence type="ECO:0000256" key="14">
    <source>
        <dbReference type="RuleBase" id="RU361240"/>
    </source>
</evidence>
<evidence type="ECO:0000256" key="10">
    <source>
        <dbReference type="ARBA" id="ARBA00022801"/>
    </source>
</evidence>
<dbReference type="Pfam" id="PF02225">
    <property type="entry name" value="PA"/>
    <property type="match status" value="1"/>
</dbReference>
<evidence type="ECO:0000256" key="4">
    <source>
        <dbReference type="ARBA" id="ARBA00011245"/>
    </source>
</evidence>
<keyword evidence="7 14" id="KW-0645">Protease</keyword>
<dbReference type="SUPFAM" id="SSF52025">
    <property type="entry name" value="PA domain"/>
    <property type="match status" value="1"/>
</dbReference>
<dbReference type="Proteomes" id="UP000018144">
    <property type="component" value="Unassembled WGS sequence"/>
</dbReference>
<dbReference type="InterPro" id="IPR007484">
    <property type="entry name" value="Peptidase_M28"/>
</dbReference>
<keyword evidence="8 14" id="KW-0479">Metal-binding</keyword>
<dbReference type="GO" id="GO:0005576">
    <property type="term" value="C:extracellular region"/>
    <property type="evidence" value="ECO:0007669"/>
    <property type="project" value="UniProtKB-SubCell"/>
</dbReference>
<keyword evidence="5 17" id="KW-0031">Aminopeptidase</keyword>
<feature type="domain" description="PA" evidence="15">
    <location>
        <begin position="129"/>
        <end position="219"/>
    </location>
</feature>
<dbReference type="SUPFAM" id="SSF53187">
    <property type="entry name" value="Zn-dependent exopeptidases"/>
    <property type="match status" value="1"/>
</dbReference>
<evidence type="ECO:0000256" key="12">
    <source>
        <dbReference type="ARBA" id="ARBA00023049"/>
    </source>
</evidence>
<feature type="chain" id="PRO_5005147615" description="Peptide hydrolase" evidence="14">
    <location>
        <begin position="19"/>
        <end position="501"/>
    </location>
</feature>
<evidence type="ECO:0000256" key="2">
    <source>
        <dbReference type="ARBA" id="ARBA00004613"/>
    </source>
</evidence>
<dbReference type="OrthoDB" id="10013407at2759"/>
<feature type="signal peptide" evidence="14">
    <location>
        <begin position="1"/>
        <end position="18"/>
    </location>
</feature>
<evidence type="ECO:0000313" key="18">
    <source>
        <dbReference type="Proteomes" id="UP000018144"/>
    </source>
</evidence>
<comment type="similarity">
    <text evidence="3">Belongs to the peptidase M28 family. M28A subfamily.</text>
</comment>
<organism evidence="17 18">
    <name type="scientific">Pyronema omphalodes (strain CBS 100304)</name>
    <name type="common">Pyronema confluens</name>
    <dbReference type="NCBI Taxonomy" id="1076935"/>
    <lineage>
        <taxon>Eukaryota</taxon>
        <taxon>Fungi</taxon>
        <taxon>Dikarya</taxon>
        <taxon>Ascomycota</taxon>
        <taxon>Pezizomycotina</taxon>
        <taxon>Pezizomycetes</taxon>
        <taxon>Pezizales</taxon>
        <taxon>Pyronemataceae</taxon>
        <taxon>Pyronema</taxon>
    </lineage>
</organism>
<evidence type="ECO:0000259" key="16">
    <source>
        <dbReference type="Pfam" id="PF04389"/>
    </source>
</evidence>
<evidence type="ECO:0000256" key="7">
    <source>
        <dbReference type="ARBA" id="ARBA00022670"/>
    </source>
</evidence>
<keyword evidence="12" id="KW-0482">Metalloprotease</keyword>
<dbReference type="AlphaFoldDB" id="U4LI40"/>
<keyword evidence="6" id="KW-0964">Secreted</keyword>
<evidence type="ECO:0000256" key="1">
    <source>
        <dbReference type="ARBA" id="ARBA00001947"/>
    </source>
</evidence>
<dbReference type="InterPro" id="IPR046450">
    <property type="entry name" value="PA_dom_sf"/>
</dbReference>
<evidence type="ECO:0000256" key="5">
    <source>
        <dbReference type="ARBA" id="ARBA00022438"/>
    </source>
</evidence>
<feature type="domain" description="Peptidase M28" evidence="16">
    <location>
        <begin position="245"/>
        <end position="457"/>
    </location>
</feature>
<dbReference type="InterPro" id="IPR041756">
    <property type="entry name" value="M28_SGAP-like"/>
</dbReference>
<evidence type="ECO:0000256" key="3">
    <source>
        <dbReference type="ARBA" id="ARBA00005957"/>
    </source>
</evidence>
<gene>
    <name evidence="17" type="ORF">PCON_11583</name>
</gene>
<evidence type="ECO:0000256" key="6">
    <source>
        <dbReference type="ARBA" id="ARBA00022525"/>
    </source>
</evidence>
<dbReference type="GO" id="GO:0046872">
    <property type="term" value="F:metal ion binding"/>
    <property type="evidence" value="ECO:0007669"/>
    <property type="project" value="UniProtKB-KW"/>
</dbReference>
<dbReference type="InterPro" id="IPR045175">
    <property type="entry name" value="M28_fam"/>
</dbReference>
<dbReference type="STRING" id="1076935.U4LI40"/>
<dbReference type="Gene3D" id="3.40.630.10">
    <property type="entry name" value="Zn peptidases"/>
    <property type="match status" value="1"/>
</dbReference>
<dbReference type="InterPro" id="IPR003137">
    <property type="entry name" value="PA_domain"/>
</dbReference>
<evidence type="ECO:0000256" key="11">
    <source>
        <dbReference type="ARBA" id="ARBA00022833"/>
    </source>
</evidence>
<comment type="subunit">
    <text evidence="4">Monomer.</text>
</comment>
<dbReference type="EC" id="3.4.-.-" evidence="14"/>